<name>A0A3E2H3Z6_SCYLI</name>
<feature type="domain" description="LysM" evidence="3">
    <location>
        <begin position="629"/>
        <end position="675"/>
    </location>
</feature>
<keyword evidence="5" id="KW-1185">Reference proteome</keyword>
<dbReference type="PROSITE" id="PS51782">
    <property type="entry name" value="LYSM"/>
    <property type="match status" value="4"/>
</dbReference>
<dbReference type="SUPFAM" id="SSF54106">
    <property type="entry name" value="LysM domain"/>
    <property type="match status" value="3"/>
</dbReference>
<dbReference type="Pfam" id="PF01476">
    <property type="entry name" value="LysM"/>
    <property type="match status" value="4"/>
</dbReference>
<sequence>MVVASLRDAPKLLAVLWVIPSFVTSYSTHRSEVISYGNLHDQHFNLSVANITYGGKVDVAFAGFSMFANGSLSGLNLTSAYEAALYQTINCDAATSSLMTNGYVGSFRNSTLTSLVCDTGCGNSIKQLHNSVLANCSQTAAMVPGLPFLGLVDLFWSNWNQSCFVDPVTGDNCNDVIAAFPNATDLSDLPTSDLCSYCNVEKLALMQADAYTAVYDDNWESVYEYVAGACNLSIANFNATTSVFNVTIPAQKLNCVSGNMYTTKEGDTCDSVALGNGVSAATMFYINLNILNCSAIVPGTSLCLPLTCINLYTVKLNDTCTSIAVDAGIKTRDVLSYNSQLNWNCTNLQSTNPYWGSTLCVSNPGGTYTGQALNSSTSTGPTVISPPTSSIVAPSTTLDCGEWYVNDGNLNLTCVQLCLEYEIAINLLIEANPSPNKADCDVDLVLGDAYCVNPLPGWDWGNSTSTNGTSSTILTSTTATATISSSKSLTTTMTSAKASTTTTSSVTPPGPTQSGITSACNQYYLTILGEAYCVGVSGSTTALATSKTSTATQSSVTPPGPTQSGITSACNKYYLTVSGDSCAAIEVGEAYCVGVSGSVLTTTTTPTKTATSLTPPGPTQSGITSACNKYYLTASGDSCSAIETKFSITFAQFYTWNPAIGSGCTNLWVSKAYCVGVSPPAPTQPGITSSCTKYYVTVSSDSCSAIDTKFGITFAQFYAWNPAIDSSCTSLWVDEAYCVSVS</sequence>
<dbReference type="OMA" id="LTWNPNI"/>
<evidence type="ECO:0000259" key="3">
    <source>
        <dbReference type="PROSITE" id="PS51782"/>
    </source>
</evidence>
<dbReference type="PANTHER" id="PTHR34997">
    <property type="entry name" value="AM15"/>
    <property type="match status" value="1"/>
</dbReference>
<evidence type="ECO:0000313" key="5">
    <source>
        <dbReference type="Proteomes" id="UP000258309"/>
    </source>
</evidence>
<dbReference type="SMART" id="SM00257">
    <property type="entry name" value="LysM"/>
    <property type="match status" value="4"/>
</dbReference>
<feature type="non-terminal residue" evidence="4">
    <location>
        <position position="742"/>
    </location>
</feature>
<dbReference type="InterPro" id="IPR036779">
    <property type="entry name" value="LysM_dom_sf"/>
</dbReference>
<feature type="domain" description="LysM" evidence="3">
    <location>
        <begin position="259"/>
        <end position="304"/>
    </location>
</feature>
<evidence type="ECO:0000256" key="2">
    <source>
        <dbReference type="ARBA" id="ARBA00023026"/>
    </source>
</evidence>
<reference evidence="4 5" key="1">
    <citation type="submission" date="2018-05" db="EMBL/GenBank/DDBJ databases">
        <title>Draft genome sequence of Scytalidium lignicola DSM 105466, a ubiquitous saprotrophic fungus.</title>
        <authorList>
            <person name="Buettner E."/>
            <person name="Gebauer A.M."/>
            <person name="Hofrichter M."/>
            <person name="Liers C."/>
            <person name="Kellner H."/>
        </authorList>
    </citation>
    <scope>NUCLEOTIDE SEQUENCE [LARGE SCALE GENOMIC DNA]</scope>
    <source>
        <strain evidence="4 5">DSM 105466</strain>
    </source>
</reference>
<dbReference type="PANTHER" id="PTHR34997:SF16">
    <property type="entry name" value="LYSM DOMAIN-CONTAINING PROTEIN"/>
    <property type="match status" value="1"/>
</dbReference>
<dbReference type="InterPro" id="IPR052210">
    <property type="entry name" value="LysM1-like"/>
</dbReference>
<evidence type="ECO:0000313" key="4">
    <source>
        <dbReference type="EMBL" id="RFU27962.1"/>
    </source>
</evidence>
<accession>A0A3E2H3Z6</accession>
<dbReference type="InterPro" id="IPR018392">
    <property type="entry name" value="LysM"/>
</dbReference>
<dbReference type="AlphaFoldDB" id="A0A3E2H3Z6"/>
<feature type="non-terminal residue" evidence="4">
    <location>
        <position position="1"/>
    </location>
</feature>
<gene>
    <name evidence="4" type="ORF">B7463_g8377</name>
</gene>
<feature type="domain" description="LysM" evidence="3">
    <location>
        <begin position="693"/>
        <end position="739"/>
    </location>
</feature>
<dbReference type="EMBL" id="NCSJ02000183">
    <property type="protein sequence ID" value="RFU27962.1"/>
    <property type="molecule type" value="Genomic_DNA"/>
</dbReference>
<proteinExistence type="predicted"/>
<dbReference type="GO" id="GO:0008061">
    <property type="term" value="F:chitin binding"/>
    <property type="evidence" value="ECO:0007669"/>
    <property type="project" value="UniProtKB-KW"/>
</dbReference>
<feature type="domain" description="LysM" evidence="3">
    <location>
        <begin position="310"/>
        <end position="361"/>
    </location>
</feature>
<dbReference type="STRING" id="5539.A0A3E2H3Z6"/>
<dbReference type="Gene3D" id="3.10.350.10">
    <property type="entry name" value="LysM domain"/>
    <property type="match status" value="4"/>
</dbReference>
<dbReference type="CDD" id="cd00118">
    <property type="entry name" value="LysM"/>
    <property type="match status" value="3"/>
</dbReference>
<comment type="caution">
    <text evidence="4">The sequence shown here is derived from an EMBL/GenBank/DDBJ whole genome shotgun (WGS) entry which is preliminary data.</text>
</comment>
<dbReference type="OrthoDB" id="5985073at2759"/>
<protein>
    <recommendedName>
        <fullName evidence="3">LysM domain-containing protein</fullName>
    </recommendedName>
</protein>
<keyword evidence="2" id="KW-0843">Virulence</keyword>
<evidence type="ECO:0000256" key="1">
    <source>
        <dbReference type="ARBA" id="ARBA00022669"/>
    </source>
</evidence>
<keyword evidence="1" id="KW-0147">Chitin-binding</keyword>
<organism evidence="4 5">
    <name type="scientific">Scytalidium lignicola</name>
    <name type="common">Hyphomycete</name>
    <dbReference type="NCBI Taxonomy" id="5539"/>
    <lineage>
        <taxon>Eukaryota</taxon>
        <taxon>Fungi</taxon>
        <taxon>Dikarya</taxon>
        <taxon>Ascomycota</taxon>
        <taxon>Pezizomycotina</taxon>
        <taxon>Leotiomycetes</taxon>
        <taxon>Leotiomycetes incertae sedis</taxon>
        <taxon>Scytalidium</taxon>
    </lineage>
</organism>
<dbReference type="Proteomes" id="UP000258309">
    <property type="component" value="Unassembled WGS sequence"/>
</dbReference>